<proteinExistence type="predicted"/>
<accession>A0A9P5G7U9</accession>
<dbReference type="Proteomes" id="UP000750522">
    <property type="component" value="Unassembled WGS sequence"/>
</dbReference>
<evidence type="ECO:0000313" key="3">
    <source>
        <dbReference type="EMBL" id="KAF5104238.1"/>
    </source>
</evidence>
<reference evidence="3" key="2">
    <citation type="submission" date="2020-01" db="EMBL/GenBank/DDBJ databases">
        <authorList>
            <person name="Perkins V."/>
            <person name="Lessard M.-H."/>
            <person name="Dugat-Bony E."/>
            <person name="Frenette M."/>
            <person name="Labrie S."/>
        </authorList>
    </citation>
    <scope>NUCLEOTIDE SEQUENCE</scope>
    <source>
        <strain evidence="3">LMA-70</strain>
    </source>
</reference>
<evidence type="ECO:0000256" key="1">
    <source>
        <dbReference type="SAM" id="MobiDB-lite"/>
    </source>
</evidence>
<dbReference type="GO" id="GO:0003713">
    <property type="term" value="F:transcription coactivator activity"/>
    <property type="evidence" value="ECO:0007669"/>
    <property type="project" value="TreeGrafter"/>
</dbReference>
<feature type="compositionally biased region" description="Polar residues" evidence="1">
    <location>
        <begin position="244"/>
        <end position="255"/>
    </location>
</feature>
<feature type="compositionally biased region" description="Low complexity" evidence="1">
    <location>
        <begin position="195"/>
        <end position="226"/>
    </location>
</feature>
<organism evidence="3 4">
    <name type="scientific">Geotrichum candidum</name>
    <name type="common">Oospora lactis</name>
    <name type="synonym">Dipodascus geotrichum</name>
    <dbReference type="NCBI Taxonomy" id="1173061"/>
    <lineage>
        <taxon>Eukaryota</taxon>
        <taxon>Fungi</taxon>
        <taxon>Dikarya</taxon>
        <taxon>Ascomycota</taxon>
        <taxon>Saccharomycotina</taxon>
        <taxon>Dipodascomycetes</taxon>
        <taxon>Dipodascales</taxon>
        <taxon>Dipodascaceae</taxon>
        <taxon>Geotrichum</taxon>
    </lineage>
</organism>
<comment type="caution">
    <text evidence="3">The sequence shown here is derived from an EMBL/GenBank/DDBJ whole genome shotgun (WGS) entry which is preliminary data.</text>
</comment>
<protein>
    <recommendedName>
        <fullName evidence="2">SWIRM domain-containing protein</fullName>
    </recommendedName>
</protein>
<feature type="compositionally biased region" description="Polar residues" evidence="1">
    <location>
        <begin position="48"/>
        <end position="63"/>
    </location>
</feature>
<feature type="domain" description="SWIRM" evidence="2">
    <location>
        <begin position="262"/>
        <end position="359"/>
    </location>
</feature>
<dbReference type="Pfam" id="PF04433">
    <property type="entry name" value="SWIRM"/>
    <property type="match status" value="1"/>
</dbReference>
<gene>
    <name evidence="3" type="ORF">DV451_000846</name>
</gene>
<dbReference type="EMBL" id="QQZK01000011">
    <property type="protein sequence ID" value="KAF5104238.1"/>
    <property type="molecule type" value="Genomic_DNA"/>
</dbReference>
<dbReference type="GO" id="GO:0006338">
    <property type="term" value="P:chromatin remodeling"/>
    <property type="evidence" value="ECO:0007669"/>
    <property type="project" value="TreeGrafter"/>
</dbReference>
<dbReference type="SUPFAM" id="SSF46689">
    <property type="entry name" value="Homeodomain-like"/>
    <property type="match status" value="1"/>
</dbReference>
<name>A0A9P5G7U9_GEOCN</name>
<dbReference type="InterPro" id="IPR009057">
    <property type="entry name" value="Homeodomain-like_sf"/>
</dbReference>
<dbReference type="PANTHER" id="PTHR12374:SF21">
    <property type="entry name" value="SWIRM DOMAIN-CONTAINING PROTEIN FUN19-RELATED"/>
    <property type="match status" value="1"/>
</dbReference>
<dbReference type="GO" id="GO:0003682">
    <property type="term" value="F:chromatin binding"/>
    <property type="evidence" value="ECO:0007669"/>
    <property type="project" value="TreeGrafter"/>
</dbReference>
<reference evidence="3" key="1">
    <citation type="journal article" date="2020" name="Front. Microbiol.">
        <title>Phenotypic and Genetic Characterization of the Cheese Ripening Yeast Geotrichum candidum.</title>
        <authorList>
            <person name="Perkins V."/>
            <person name="Vignola S."/>
            <person name="Lessard M.H."/>
            <person name="Plante P.L."/>
            <person name="Corbeil J."/>
            <person name="Dugat-Bony E."/>
            <person name="Frenette M."/>
            <person name="Labrie S."/>
        </authorList>
    </citation>
    <scope>NUCLEOTIDE SEQUENCE</scope>
    <source>
        <strain evidence="3">LMA-70</strain>
    </source>
</reference>
<evidence type="ECO:0000313" key="4">
    <source>
        <dbReference type="Proteomes" id="UP000750522"/>
    </source>
</evidence>
<dbReference type="InterPro" id="IPR036388">
    <property type="entry name" value="WH-like_DNA-bd_sf"/>
</dbReference>
<dbReference type="Gene3D" id="1.10.10.10">
    <property type="entry name" value="Winged helix-like DNA-binding domain superfamily/Winged helix DNA-binding domain"/>
    <property type="match status" value="1"/>
</dbReference>
<dbReference type="InterPro" id="IPR007526">
    <property type="entry name" value="SWIRM"/>
</dbReference>
<sequence length="359" mass="39733">MSTADRSNMLFSKARASVVAAGLSNSSPLLNILSPPMSPYPDAELPESPSSIKLQLAQRQPAKSSTTTTTSPPSTITTTPTESFLKKLHEPKKQALRAQFADYRLEKFSADASLVSCCWSELKSNPNSYLARERSFHSLYSRHRPSSANYTVTAHAIRKPKPRQRRADIIRQLTPRQSVRNVVNSSLAAAAAANNVNHTTSSSNSSNVRTSTPLSTAASPTPASTPRKPRTQTSSNKVHDMNPDQLQDFSPSVSTLPAGKTLRAEWKGAPMDLSQDPNLHLLHPAEVQLAAVLRLPADIYIDSKKRLFAEKVYRLRQGLPFRRTDSQKACRIDVNKASRLFTAYEKVGWLDDMLFEKFM</sequence>
<dbReference type="GO" id="GO:0070210">
    <property type="term" value="C:Rpd3L-Expanded complex"/>
    <property type="evidence" value="ECO:0007669"/>
    <property type="project" value="TreeGrafter"/>
</dbReference>
<dbReference type="AlphaFoldDB" id="A0A9P5G7U9"/>
<feature type="region of interest" description="Disordered" evidence="1">
    <location>
        <begin position="195"/>
        <end position="256"/>
    </location>
</feature>
<dbReference type="GO" id="GO:0006357">
    <property type="term" value="P:regulation of transcription by RNA polymerase II"/>
    <property type="evidence" value="ECO:0007669"/>
    <property type="project" value="TreeGrafter"/>
</dbReference>
<dbReference type="FunFam" id="1.10.10.10:FF:000087">
    <property type="entry name" value="Transcriptional adapter 2"/>
    <property type="match status" value="1"/>
</dbReference>
<dbReference type="PANTHER" id="PTHR12374">
    <property type="entry name" value="TRANSCRIPTIONAL ADAPTOR 2 ADA2 -RELATED"/>
    <property type="match status" value="1"/>
</dbReference>
<evidence type="ECO:0000259" key="2">
    <source>
        <dbReference type="PROSITE" id="PS50934"/>
    </source>
</evidence>
<feature type="region of interest" description="Disordered" evidence="1">
    <location>
        <begin position="33"/>
        <end position="80"/>
    </location>
</feature>
<feature type="compositionally biased region" description="Low complexity" evidence="1">
    <location>
        <begin position="64"/>
        <end position="80"/>
    </location>
</feature>
<dbReference type="PROSITE" id="PS50934">
    <property type="entry name" value="SWIRM"/>
    <property type="match status" value="1"/>
</dbReference>